<evidence type="ECO:0000313" key="3">
    <source>
        <dbReference type="EMBL" id="MDR9846918.1"/>
    </source>
</evidence>
<gene>
    <name evidence="3" type="ORF">RI048_01675</name>
</gene>
<keyword evidence="3" id="KW-0808">Transferase</keyword>
<feature type="transmembrane region" description="Helical" evidence="1">
    <location>
        <begin position="331"/>
        <end position="353"/>
    </location>
</feature>
<keyword evidence="3" id="KW-0012">Acyltransferase</keyword>
<feature type="transmembrane region" description="Helical" evidence="1">
    <location>
        <begin position="67"/>
        <end position="84"/>
    </location>
</feature>
<sequence length="431" mass="48263">MSGWRQGYRGEGQSSLNTVVQRWPEKFIHVIPAGTQGCKLDFTPGGVMNKAVQTLYQGQAKIEELESIRGMAALLVVFYHIPNWNPLFDIGIVRSGYLMVHLFFVLSGFVIYNAYAARIGSAQDLMRFQFLRFGRLYPVHLLFLLVYVLFEVAKYVGQARLGIVSPNSQPFRENSLTALVQQIFLVQAIGPAGHPTSFNTPAWSISVEFYTYLIFGAIVLCLPRIKNLLFSLLAMASLLMLVTNATFGFGDLLKCLAGFFIGCLTAFTVQRLPLAFPRALSLILFAAIVAFLHWKTSERYDAVIYLLSALLIASVVAVKDGYLNRLLNLKALTWLGAVSYAVYMSHVAVIWVLSQVMRVVLKKPEAMIGERSTPQLSVVEVIIAWGLLIAIVLVISALVQRFVETPLRARSRRLAERWWRAEIHPASRQVT</sequence>
<accession>A0ABU2EGB2</accession>
<protein>
    <submittedName>
        <fullName evidence="3">Acyltransferase</fullName>
        <ecNumber evidence="3">2.3.-.-</ecNumber>
    </submittedName>
</protein>
<keyword evidence="1" id="KW-0812">Transmembrane</keyword>
<dbReference type="EC" id="2.3.-.-" evidence="3"/>
<evidence type="ECO:0000313" key="4">
    <source>
        <dbReference type="Proteomes" id="UP001246576"/>
    </source>
</evidence>
<dbReference type="PANTHER" id="PTHR23028:SF131">
    <property type="entry name" value="BLR2367 PROTEIN"/>
    <property type="match status" value="1"/>
</dbReference>
<feature type="transmembrane region" description="Helical" evidence="1">
    <location>
        <begin position="96"/>
        <end position="115"/>
    </location>
</feature>
<dbReference type="EMBL" id="JAVLSJ010000001">
    <property type="protein sequence ID" value="MDR9846918.1"/>
    <property type="molecule type" value="Genomic_DNA"/>
</dbReference>
<organism evidence="3 4">
    <name type="scientific">Herbaspirillum huttiense subsp. lycopersici</name>
    <dbReference type="NCBI Taxonomy" id="3074428"/>
    <lineage>
        <taxon>Bacteria</taxon>
        <taxon>Pseudomonadati</taxon>
        <taxon>Pseudomonadota</taxon>
        <taxon>Betaproteobacteria</taxon>
        <taxon>Burkholderiales</taxon>
        <taxon>Oxalobacteraceae</taxon>
        <taxon>Herbaspirillum</taxon>
    </lineage>
</organism>
<keyword evidence="1" id="KW-1133">Transmembrane helix</keyword>
<dbReference type="Proteomes" id="UP001246576">
    <property type="component" value="Unassembled WGS sequence"/>
</dbReference>
<dbReference type="RefSeq" id="WP_209569105.1">
    <property type="nucleotide sequence ID" value="NZ_JAVLSJ010000001.1"/>
</dbReference>
<evidence type="ECO:0000256" key="1">
    <source>
        <dbReference type="SAM" id="Phobius"/>
    </source>
</evidence>
<keyword evidence="1" id="KW-0472">Membrane</keyword>
<keyword evidence="4" id="KW-1185">Reference proteome</keyword>
<feature type="transmembrane region" description="Helical" evidence="1">
    <location>
        <begin position="229"/>
        <end position="250"/>
    </location>
</feature>
<dbReference type="InterPro" id="IPR050879">
    <property type="entry name" value="Acyltransferase_3"/>
</dbReference>
<dbReference type="Pfam" id="PF01757">
    <property type="entry name" value="Acyl_transf_3"/>
    <property type="match status" value="1"/>
</dbReference>
<reference evidence="3" key="1">
    <citation type="submission" date="2023-09" db="EMBL/GenBank/DDBJ databases">
        <title>Description of first Herbaspirillum huttiense subsp. nephrolepsisexaltata and Herbaspirillum huttiense subsp. lycopersicon.</title>
        <authorList>
            <person name="Poudel M."/>
            <person name="Sharma A."/>
            <person name="Goss E."/>
            <person name="Tapia J.H."/>
            <person name="Harmon C.M."/>
            <person name="Jones J.B."/>
        </authorList>
    </citation>
    <scope>NUCLEOTIDE SEQUENCE</scope>
    <source>
        <strain evidence="3">SE1</strain>
    </source>
</reference>
<dbReference type="PANTHER" id="PTHR23028">
    <property type="entry name" value="ACETYLTRANSFERASE"/>
    <property type="match status" value="1"/>
</dbReference>
<proteinExistence type="predicted"/>
<feature type="transmembrane region" description="Helical" evidence="1">
    <location>
        <begin position="202"/>
        <end position="222"/>
    </location>
</feature>
<comment type="caution">
    <text evidence="3">The sequence shown here is derived from an EMBL/GenBank/DDBJ whole genome shotgun (WGS) entry which is preliminary data.</text>
</comment>
<dbReference type="InterPro" id="IPR002656">
    <property type="entry name" value="Acyl_transf_3_dom"/>
</dbReference>
<name>A0ABU2EGB2_9BURK</name>
<feature type="transmembrane region" description="Helical" evidence="1">
    <location>
        <begin position="136"/>
        <end position="156"/>
    </location>
</feature>
<feature type="domain" description="Acyltransferase 3" evidence="2">
    <location>
        <begin position="63"/>
        <end position="398"/>
    </location>
</feature>
<feature type="transmembrane region" description="Helical" evidence="1">
    <location>
        <begin position="279"/>
        <end position="296"/>
    </location>
</feature>
<dbReference type="GO" id="GO:0016746">
    <property type="term" value="F:acyltransferase activity"/>
    <property type="evidence" value="ECO:0007669"/>
    <property type="project" value="UniProtKB-KW"/>
</dbReference>
<feature type="transmembrane region" description="Helical" evidence="1">
    <location>
        <begin position="382"/>
        <end position="403"/>
    </location>
</feature>
<evidence type="ECO:0000259" key="2">
    <source>
        <dbReference type="Pfam" id="PF01757"/>
    </source>
</evidence>
<feature type="transmembrane region" description="Helical" evidence="1">
    <location>
        <begin position="302"/>
        <end position="319"/>
    </location>
</feature>